<sequence length="152" mass="17328">MDIPIGKTLVAAAGRLAVQIAIVEIAAIDNATIALFDDFIEYDYGHKQLQITITNDDDDDVNNEMDDNYTDNDSAESDYDSDEDEAPMDHIHPMLQEPANKETLEYIDLWDKEAPLQTDVPIVETVYPAVQLPKHEKMSYELYCWIQQFNIS</sequence>
<proteinExistence type="predicted"/>
<feature type="compositionally biased region" description="Acidic residues" evidence="1">
    <location>
        <begin position="55"/>
        <end position="86"/>
    </location>
</feature>
<evidence type="ECO:0000256" key="1">
    <source>
        <dbReference type="SAM" id="MobiDB-lite"/>
    </source>
</evidence>
<keyword evidence="3" id="KW-1185">Reference proteome</keyword>
<evidence type="ECO:0000313" key="3">
    <source>
        <dbReference type="Proteomes" id="UP001209540"/>
    </source>
</evidence>
<gene>
    <name evidence="2" type="ORF">BDA99DRAFT_566857</name>
</gene>
<reference evidence="2" key="1">
    <citation type="journal article" date="2022" name="IScience">
        <title>Evolution of zygomycete secretomes and the origins of terrestrial fungal ecologies.</title>
        <authorList>
            <person name="Chang Y."/>
            <person name="Wang Y."/>
            <person name="Mondo S."/>
            <person name="Ahrendt S."/>
            <person name="Andreopoulos W."/>
            <person name="Barry K."/>
            <person name="Beard J."/>
            <person name="Benny G.L."/>
            <person name="Blankenship S."/>
            <person name="Bonito G."/>
            <person name="Cuomo C."/>
            <person name="Desiro A."/>
            <person name="Gervers K.A."/>
            <person name="Hundley H."/>
            <person name="Kuo A."/>
            <person name="LaButti K."/>
            <person name="Lang B.F."/>
            <person name="Lipzen A."/>
            <person name="O'Donnell K."/>
            <person name="Pangilinan J."/>
            <person name="Reynolds N."/>
            <person name="Sandor L."/>
            <person name="Smith M.E."/>
            <person name="Tsang A."/>
            <person name="Grigoriev I.V."/>
            <person name="Stajich J.E."/>
            <person name="Spatafora J.W."/>
        </authorList>
    </citation>
    <scope>NUCLEOTIDE SEQUENCE</scope>
    <source>
        <strain evidence="2">RSA 2281</strain>
    </source>
</reference>
<organism evidence="2 3">
    <name type="scientific">Phascolomyces articulosus</name>
    <dbReference type="NCBI Taxonomy" id="60185"/>
    <lineage>
        <taxon>Eukaryota</taxon>
        <taxon>Fungi</taxon>
        <taxon>Fungi incertae sedis</taxon>
        <taxon>Mucoromycota</taxon>
        <taxon>Mucoromycotina</taxon>
        <taxon>Mucoromycetes</taxon>
        <taxon>Mucorales</taxon>
        <taxon>Lichtheimiaceae</taxon>
        <taxon>Phascolomyces</taxon>
    </lineage>
</organism>
<dbReference type="AlphaFoldDB" id="A0AAD5P865"/>
<evidence type="ECO:0000313" key="2">
    <source>
        <dbReference type="EMBL" id="KAI9243132.1"/>
    </source>
</evidence>
<protein>
    <submittedName>
        <fullName evidence="2">Uncharacterized protein</fullName>
    </submittedName>
</protein>
<feature type="region of interest" description="Disordered" evidence="1">
    <location>
        <begin position="55"/>
        <end position="88"/>
    </location>
</feature>
<accession>A0AAD5P865</accession>
<name>A0AAD5P865_9FUNG</name>
<reference evidence="2" key="2">
    <citation type="submission" date="2023-02" db="EMBL/GenBank/DDBJ databases">
        <authorList>
            <consortium name="DOE Joint Genome Institute"/>
            <person name="Mondo S.J."/>
            <person name="Chang Y."/>
            <person name="Wang Y."/>
            <person name="Ahrendt S."/>
            <person name="Andreopoulos W."/>
            <person name="Barry K."/>
            <person name="Beard J."/>
            <person name="Benny G.L."/>
            <person name="Blankenship S."/>
            <person name="Bonito G."/>
            <person name="Cuomo C."/>
            <person name="Desiro A."/>
            <person name="Gervers K.A."/>
            <person name="Hundley H."/>
            <person name="Kuo A."/>
            <person name="LaButti K."/>
            <person name="Lang B.F."/>
            <person name="Lipzen A."/>
            <person name="O'Donnell K."/>
            <person name="Pangilinan J."/>
            <person name="Reynolds N."/>
            <person name="Sandor L."/>
            <person name="Smith M.W."/>
            <person name="Tsang A."/>
            <person name="Grigoriev I.V."/>
            <person name="Stajich J.E."/>
            <person name="Spatafora J.W."/>
        </authorList>
    </citation>
    <scope>NUCLEOTIDE SEQUENCE</scope>
    <source>
        <strain evidence="2">RSA 2281</strain>
    </source>
</reference>
<dbReference type="EMBL" id="JAIXMP010000096">
    <property type="protein sequence ID" value="KAI9243132.1"/>
    <property type="molecule type" value="Genomic_DNA"/>
</dbReference>
<dbReference type="Proteomes" id="UP001209540">
    <property type="component" value="Unassembled WGS sequence"/>
</dbReference>
<comment type="caution">
    <text evidence="2">The sequence shown here is derived from an EMBL/GenBank/DDBJ whole genome shotgun (WGS) entry which is preliminary data.</text>
</comment>